<comment type="caution">
    <text evidence="1">The sequence shown here is derived from an EMBL/GenBank/DDBJ whole genome shotgun (WGS) entry which is preliminary data.</text>
</comment>
<dbReference type="InterPro" id="IPR005312">
    <property type="entry name" value="DUF1759"/>
</dbReference>
<gene>
    <name evidence="1" type="ORF">SNE40_001569</name>
</gene>
<dbReference type="Proteomes" id="UP001347796">
    <property type="component" value="Unassembled WGS sequence"/>
</dbReference>
<protein>
    <submittedName>
        <fullName evidence="1">Uncharacterized protein</fullName>
    </submittedName>
</protein>
<evidence type="ECO:0000313" key="1">
    <source>
        <dbReference type="EMBL" id="KAK6196323.1"/>
    </source>
</evidence>
<evidence type="ECO:0000313" key="2">
    <source>
        <dbReference type="Proteomes" id="UP001347796"/>
    </source>
</evidence>
<proteinExistence type="predicted"/>
<sequence>MNFEKNRLEDFEPNIFNDIDELQNHISQELGISDGSRRLQEKKDRRRMLDHEIKETVLQSEVNSKTAPNSTSKAIGEDLWKQMQRVSIPEFNGNKKSYENWKAAFVACTHNAPATPEYKLSQLRQYLSYEALQVIGSLGHSAFAYAAANDLLDRKYGGSRRKVTIQLKELDKFRPMSDNNPKEFEKFADLLNVVVITLKEADRTEELGNGSLYAKLQKKMTEKLLAQYQRCLFERGKEESVEALREWVFQESEFQTIAQETVRGVTMIRPRFDL</sequence>
<accession>A0AAN8KP18</accession>
<reference evidence="1 2" key="1">
    <citation type="submission" date="2024-01" db="EMBL/GenBank/DDBJ databases">
        <title>The genome of the rayed Mediterranean limpet Patella caerulea (Linnaeus, 1758).</title>
        <authorList>
            <person name="Anh-Thu Weber A."/>
            <person name="Halstead-Nussloch G."/>
        </authorList>
    </citation>
    <scope>NUCLEOTIDE SEQUENCE [LARGE SCALE GENOMIC DNA]</scope>
    <source>
        <strain evidence="1">AATW-2023a</strain>
        <tissue evidence="1">Whole specimen</tissue>
    </source>
</reference>
<dbReference type="Pfam" id="PF03564">
    <property type="entry name" value="DUF1759"/>
    <property type="match status" value="1"/>
</dbReference>
<organism evidence="1 2">
    <name type="scientific">Patella caerulea</name>
    <name type="common">Rayed Mediterranean limpet</name>
    <dbReference type="NCBI Taxonomy" id="87958"/>
    <lineage>
        <taxon>Eukaryota</taxon>
        <taxon>Metazoa</taxon>
        <taxon>Spiralia</taxon>
        <taxon>Lophotrochozoa</taxon>
        <taxon>Mollusca</taxon>
        <taxon>Gastropoda</taxon>
        <taxon>Patellogastropoda</taxon>
        <taxon>Patelloidea</taxon>
        <taxon>Patellidae</taxon>
        <taxon>Patella</taxon>
    </lineage>
</organism>
<dbReference type="EMBL" id="JAZGQO010000001">
    <property type="protein sequence ID" value="KAK6196323.1"/>
    <property type="molecule type" value="Genomic_DNA"/>
</dbReference>
<dbReference type="AlphaFoldDB" id="A0AAN8KP18"/>
<dbReference type="PANTHER" id="PTHR47331">
    <property type="entry name" value="PHD-TYPE DOMAIN-CONTAINING PROTEIN"/>
    <property type="match status" value="1"/>
</dbReference>
<keyword evidence="2" id="KW-1185">Reference proteome</keyword>
<name>A0AAN8KP18_PATCE</name>